<evidence type="ECO:0000313" key="10">
    <source>
        <dbReference type="Proteomes" id="UP001604277"/>
    </source>
</evidence>
<dbReference type="InterPro" id="IPR020529">
    <property type="entry name" value="ORC6_met/pln"/>
</dbReference>
<dbReference type="InterPro" id="IPR054113">
    <property type="entry name" value="ORC6_cyclin-like_2nd"/>
</dbReference>
<dbReference type="PANTHER" id="PTHR13394">
    <property type="entry name" value="ORIGIN RECOGNITION COMPLEX SUBUNIT 6"/>
    <property type="match status" value="1"/>
</dbReference>
<comment type="similarity">
    <text evidence="2">Belongs to the ORC6 family.</text>
</comment>
<sequence>MDMSEIAKKLGLSESKQLILKAAELRRRADVQFDSSVIGVGEICKAIICLEIAASRMEVIFDRQAAIKLSGMSEKAYNRSFNSMQNSIGVKNKLDIRELAIQFGCIRLIPLVQKGLSLYKDRFIASLPSSRRSSTDITRPVFTAAAFYLCAKRHKLKMDKSKLIELAGISESGFASVSTSMTDLCFDVFGRITENKDSKDVKGNQELLDILPEKGRVEDGGSLFDDGEEPSACKKRKQMEKHACDD</sequence>
<evidence type="ECO:0000259" key="8">
    <source>
        <dbReference type="Pfam" id="PF21913"/>
    </source>
</evidence>
<dbReference type="Proteomes" id="UP001604277">
    <property type="component" value="Unassembled WGS sequence"/>
</dbReference>
<dbReference type="PANTHER" id="PTHR13394:SF0">
    <property type="entry name" value="ORIGIN RECOGNITION COMPLEX SUBUNIT 6"/>
    <property type="match status" value="1"/>
</dbReference>
<evidence type="ECO:0000256" key="2">
    <source>
        <dbReference type="ARBA" id="ARBA00010840"/>
    </source>
</evidence>
<dbReference type="GO" id="GO:0006260">
    <property type="term" value="P:DNA replication"/>
    <property type="evidence" value="ECO:0007669"/>
    <property type="project" value="UniProtKB-KW"/>
</dbReference>
<evidence type="ECO:0000256" key="4">
    <source>
        <dbReference type="ARBA" id="ARBA00023125"/>
    </source>
</evidence>
<reference evidence="10" key="1">
    <citation type="submission" date="2024-07" db="EMBL/GenBank/DDBJ databases">
        <title>Two chromosome-level genome assemblies of Korean endemic species Abeliophyllum distichum and Forsythia ovata (Oleaceae).</title>
        <authorList>
            <person name="Jang H."/>
        </authorList>
    </citation>
    <scope>NUCLEOTIDE SEQUENCE [LARGE SCALE GENOMIC DNA]</scope>
</reference>
<name>A0ABD1WAS0_9LAMI</name>
<proteinExistence type="inferred from homology"/>
<feature type="domain" description="ORC6 second cyclin-like" evidence="8">
    <location>
        <begin position="94"/>
        <end position="184"/>
    </location>
</feature>
<dbReference type="CDD" id="cd11583">
    <property type="entry name" value="Orc6_mid"/>
    <property type="match status" value="1"/>
</dbReference>
<dbReference type="GO" id="GO:0003677">
    <property type="term" value="F:DNA binding"/>
    <property type="evidence" value="ECO:0007669"/>
    <property type="project" value="UniProtKB-KW"/>
</dbReference>
<protein>
    <submittedName>
        <fullName evidence="9">Origin of replication complex subunit 6</fullName>
    </submittedName>
</protein>
<evidence type="ECO:0000259" key="7">
    <source>
        <dbReference type="Pfam" id="PF05460"/>
    </source>
</evidence>
<feature type="region of interest" description="Disordered" evidence="6">
    <location>
        <begin position="214"/>
        <end position="246"/>
    </location>
</feature>
<dbReference type="EMBL" id="JBFOLJ010000004">
    <property type="protein sequence ID" value="KAL2546766.1"/>
    <property type="molecule type" value="Genomic_DNA"/>
</dbReference>
<evidence type="ECO:0000256" key="5">
    <source>
        <dbReference type="ARBA" id="ARBA00023242"/>
    </source>
</evidence>
<dbReference type="InterPro" id="IPR008721">
    <property type="entry name" value="ORC6_cyclin_first"/>
</dbReference>
<evidence type="ECO:0000256" key="6">
    <source>
        <dbReference type="SAM" id="MobiDB-lite"/>
    </source>
</evidence>
<comment type="subcellular location">
    <subcellularLocation>
        <location evidence="1">Nucleus</location>
    </subcellularLocation>
</comment>
<comment type="caution">
    <text evidence="9">The sequence shown here is derived from an EMBL/GenBank/DDBJ whole genome shotgun (WGS) entry which is preliminary data.</text>
</comment>
<dbReference type="AlphaFoldDB" id="A0ABD1WAS0"/>
<keyword evidence="3" id="KW-0235">DNA replication</keyword>
<keyword evidence="10" id="KW-1185">Reference proteome</keyword>
<dbReference type="Gene3D" id="1.10.472.10">
    <property type="entry name" value="Cyclin-like"/>
    <property type="match status" value="1"/>
</dbReference>
<keyword evidence="5" id="KW-0539">Nucleus</keyword>
<dbReference type="Pfam" id="PF21913">
    <property type="entry name" value="ORC6_2nd"/>
    <property type="match status" value="1"/>
</dbReference>
<dbReference type="Pfam" id="PF05460">
    <property type="entry name" value="ORC6"/>
    <property type="match status" value="1"/>
</dbReference>
<dbReference type="GO" id="GO:0005634">
    <property type="term" value="C:nucleus"/>
    <property type="evidence" value="ECO:0007669"/>
    <property type="project" value="UniProtKB-SubCell"/>
</dbReference>
<organism evidence="9 10">
    <name type="scientific">Forsythia ovata</name>
    <dbReference type="NCBI Taxonomy" id="205694"/>
    <lineage>
        <taxon>Eukaryota</taxon>
        <taxon>Viridiplantae</taxon>
        <taxon>Streptophyta</taxon>
        <taxon>Embryophyta</taxon>
        <taxon>Tracheophyta</taxon>
        <taxon>Spermatophyta</taxon>
        <taxon>Magnoliopsida</taxon>
        <taxon>eudicotyledons</taxon>
        <taxon>Gunneridae</taxon>
        <taxon>Pentapetalae</taxon>
        <taxon>asterids</taxon>
        <taxon>lamiids</taxon>
        <taxon>Lamiales</taxon>
        <taxon>Oleaceae</taxon>
        <taxon>Forsythieae</taxon>
        <taxon>Forsythia</taxon>
    </lineage>
</organism>
<keyword evidence="4" id="KW-0238">DNA-binding</keyword>
<evidence type="ECO:0000256" key="3">
    <source>
        <dbReference type="ARBA" id="ARBA00022705"/>
    </source>
</evidence>
<feature type="domain" description="ORC6 first cyclin-like" evidence="7">
    <location>
        <begin position="3"/>
        <end position="91"/>
    </location>
</feature>
<evidence type="ECO:0000313" key="9">
    <source>
        <dbReference type="EMBL" id="KAL2546766.1"/>
    </source>
</evidence>
<evidence type="ECO:0000256" key="1">
    <source>
        <dbReference type="ARBA" id="ARBA00004123"/>
    </source>
</evidence>
<accession>A0ABD1WAS0</accession>
<gene>
    <name evidence="9" type="ORF">Fot_15999</name>
</gene>